<organism evidence="2 3">
    <name type="scientific">Nezara viridula</name>
    <name type="common">Southern green stink bug</name>
    <name type="synonym">Cimex viridulus</name>
    <dbReference type="NCBI Taxonomy" id="85310"/>
    <lineage>
        <taxon>Eukaryota</taxon>
        <taxon>Metazoa</taxon>
        <taxon>Ecdysozoa</taxon>
        <taxon>Arthropoda</taxon>
        <taxon>Hexapoda</taxon>
        <taxon>Insecta</taxon>
        <taxon>Pterygota</taxon>
        <taxon>Neoptera</taxon>
        <taxon>Paraneoptera</taxon>
        <taxon>Hemiptera</taxon>
        <taxon>Heteroptera</taxon>
        <taxon>Panheteroptera</taxon>
        <taxon>Pentatomomorpha</taxon>
        <taxon>Pentatomoidea</taxon>
        <taxon>Pentatomidae</taxon>
        <taxon>Pentatominae</taxon>
        <taxon>Nezara</taxon>
    </lineage>
</organism>
<dbReference type="AlphaFoldDB" id="A0A9P0MS81"/>
<evidence type="ECO:0000313" key="2">
    <source>
        <dbReference type="EMBL" id="CAH1403059.1"/>
    </source>
</evidence>
<feature type="chain" id="PRO_5040429350" description="Neuropeptide" evidence="1">
    <location>
        <begin position="18"/>
        <end position="109"/>
    </location>
</feature>
<reference evidence="2" key="1">
    <citation type="submission" date="2022-01" db="EMBL/GenBank/DDBJ databases">
        <authorList>
            <person name="King R."/>
        </authorList>
    </citation>
    <scope>NUCLEOTIDE SEQUENCE</scope>
</reference>
<proteinExistence type="predicted"/>
<dbReference type="Proteomes" id="UP001152798">
    <property type="component" value="Chromosome 5"/>
</dbReference>
<gene>
    <name evidence="2" type="ORF">NEZAVI_LOCUS11732</name>
</gene>
<evidence type="ECO:0000313" key="3">
    <source>
        <dbReference type="Proteomes" id="UP001152798"/>
    </source>
</evidence>
<dbReference type="EMBL" id="OV725081">
    <property type="protein sequence ID" value="CAH1403059.1"/>
    <property type="molecule type" value="Genomic_DNA"/>
</dbReference>
<protein>
    <recommendedName>
        <fullName evidence="4">Neuropeptide</fullName>
    </recommendedName>
</protein>
<evidence type="ECO:0000256" key="1">
    <source>
        <dbReference type="SAM" id="SignalP"/>
    </source>
</evidence>
<keyword evidence="3" id="KW-1185">Reference proteome</keyword>
<evidence type="ECO:0008006" key="4">
    <source>
        <dbReference type="Google" id="ProtNLM"/>
    </source>
</evidence>
<accession>A0A9P0MS81</accession>
<feature type="signal peptide" evidence="1">
    <location>
        <begin position="1"/>
        <end position="17"/>
    </location>
</feature>
<sequence>MALFLASMVVLFSLASALSCQSRTDYLNNHCLNSDPRIPPQNDKCIVSRDTLIRVLRWIISLISQLQEAGEIAREQEAGNAKITQFSTYPCRSFSFFPIYYRNNLPWCN</sequence>
<name>A0A9P0MS81_NEZVI</name>
<keyword evidence="1" id="KW-0732">Signal</keyword>